<dbReference type="GO" id="GO:0009307">
    <property type="term" value="P:DNA restriction-modification system"/>
    <property type="evidence" value="ECO:0007669"/>
    <property type="project" value="UniProtKB-KW"/>
</dbReference>
<gene>
    <name evidence="9" type="ORF">EL76_p6002</name>
</gene>
<dbReference type="Gene3D" id="3.40.50.150">
    <property type="entry name" value="Vaccinia Virus protein VP39"/>
    <property type="match status" value="1"/>
</dbReference>
<dbReference type="InterPro" id="IPR029063">
    <property type="entry name" value="SAM-dependent_MTases_sf"/>
</dbReference>
<evidence type="ECO:0000256" key="6">
    <source>
        <dbReference type="PROSITE-ProRule" id="PRU01016"/>
    </source>
</evidence>
<dbReference type="SUPFAM" id="SSF47413">
    <property type="entry name" value="lambda repressor-like DNA-binding domains"/>
    <property type="match status" value="1"/>
</dbReference>
<dbReference type="InterPro" id="IPR010982">
    <property type="entry name" value="Lambda_DNA-bd_dom_sf"/>
</dbReference>
<dbReference type="PATRIC" id="fig|562.7202.peg.2225"/>
<dbReference type="GO" id="GO:0003677">
    <property type="term" value="F:DNA binding"/>
    <property type="evidence" value="ECO:0007669"/>
    <property type="project" value="InterPro"/>
</dbReference>
<dbReference type="GO" id="GO:0032259">
    <property type="term" value="P:methylation"/>
    <property type="evidence" value="ECO:0007669"/>
    <property type="project" value="UniProtKB-KW"/>
</dbReference>
<keyword evidence="2 6" id="KW-0808">Transferase</keyword>
<dbReference type="PANTHER" id="PTHR46098">
    <property type="entry name" value="TRNA (CYTOSINE(38)-C(5))-METHYLTRANSFERASE"/>
    <property type="match status" value="1"/>
</dbReference>
<dbReference type="PRINTS" id="PR00105">
    <property type="entry name" value="C5METTRFRASE"/>
</dbReference>
<sequence>MTDNIAATIKGKRERLHMTQKEFADALGLSKYGDRTIRRWERGETKPTGAELKAVMDFPDTPPYPNNENGRYRMIDLFAGIGGTRLGFHQTNAVNVVFSSEWDKFAQKTYHANYGDFPDGDITKIDEKDIPDHEILVGGFPCVAFSQAGLKKGFNDTRGTLFFDIARIIKEKKPHAFLLENVKNLLGHDKGRTFSIIKNTLEELNYTVYYNIFAAKDFGVPQNRERIYIVGFNKEKVRNHEHFTFPTPLKTKTRVGDILEKSVDNKYTLSDALWNGHQRRKLVNAAAGKGFGYGLFNENSPYTNTISARYYKDGSEILIEQKGSNPRKITPREASRLQGFPSDFIIPVSDTQAYKQFGNSVAVPVINAIAEKIISTLDS</sequence>
<dbReference type="CDD" id="cd00093">
    <property type="entry name" value="HTH_XRE"/>
    <property type="match status" value="1"/>
</dbReference>
<dbReference type="InterPro" id="IPR001387">
    <property type="entry name" value="Cro/C1-type_HTH"/>
</dbReference>
<evidence type="ECO:0000256" key="2">
    <source>
        <dbReference type="ARBA" id="ARBA00022679"/>
    </source>
</evidence>
<keyword evidence="1 6" id="KW-0489">Methyltransferase</keyword>
<dbReference type="GO" id="GO:0003886">
    <property type="term" value="F:DNA (cytosine-5-)-methyltransferase activity"/>
    <property type="evidence" value="ECO:0007669"/>
    <property type="project" value="UniProtKB-EC"/>
</dbReference>
<geneLocation type="plasmid" evidence="9">
    <name>pSYM2</name>
</geneLocation>
<dbReference type="InterPro" id="IPR031303">
    <property type="entry name" value="C5_meth_CS"/>
</dbReference>
<evidence type="ECO:0000256" key="3">
    <source>
        <dbReference type="ARBA" id="ARBA00022691"/>
    </source>
</evidence>
<dbReference type="Pfam" id="PF01381">
    <property type="entry name" value="HTH_3"/>
    <property type="match status" value="1"/>
</dbReference>
<organism evidence="9">
    <name type="scientific">Escherichia coli</name>
    <dbReference type="NCBI Taxonomy" id="562"/>
    <lineage>
        <taxon>Bacteria</taxon>
        <taxon>Pseudomonadati</taxon>
        <taxon>Pseudomonadota</taxon>
        <taxon>Gammaproteobacteria</taxon>
        <taxon>Enterobacterales</taxon>
        <taxon>Enterobacteriaceae</taxon>
        <taxon>Escherichia</taxon>
    </lineage>
</organism>
<dbReference type="EMBL" id="KM107838">
    <property type="protein sequence ID" value="AJL34555.1"/>
    <property type="molecule type" value="Genomic_DNA"/>
</dbReference>
<feature type="active site" evidence="6">
    <location>
        <position position="142"/>
    </location>
</feature>
<dbReference type="PROSITE" id="PS51679">
    <property type="entry name" value="SAM_MT_C5"/>
    <property type="match status" value="1"/>
</dbReference>
<evidence type="ECO:0000256" key="7">
    <source>
        <dbReference type="RuleBase" id="RU000416"/>
    </source>
</evidence>
<evidence type="ECO:0000256" key="5">
    <source>
        <dbReference type="ARBA" id="ARBA00047422"/>
    </source>
</evidence>
<protein>
    <recommendedName>
        <fullName evidence="8">Cytosine-specific methyltransferase</fullName>
        <ecNumber evidence="8">2.1.1.37</ecNumber>
    </recommendedName>
</protein>
<keyword evidence="4" id="KW-0680">Restriction system</keyword>
<dbReference type="Pfam" id="PF00145">
    <property type="entry name" value="DNA_methylase"/>
    <property type="match status" value="1"/>
</dbReference>
<dbReference type="RefSeq" id="WP_000131512.1">
    <property type="nucleotide sequence ID" value="NZ_BFKL01000124.1"/>
</dbReference>
<dbReference type="CDD" id="cd00315">
    <property type="entry name" value="Cyt_C5_DNA_methylase"/>
    <property type="match status" value="1"/>
</dbReference>
<dbReference type="InterPro" id="IPR001525">
    <property type="entry name" value="C5_MeTfrase"/>
</dbReference>
<evidence type="ECO:0000256" key="8">
    <source>
        <dbReference type="RuleBase" id="RU000417"/>
    </source>
</evidence>
<dbReference type="PROSITE" id="PS00095">
    <property type="entry name" value="C5_MTASE_2"/>
    <property type="match status" value="1"/>
</dbReference>
<dbReference type="EC" id="2.1.1.37" evidence="8"/>
<dbReference type="REBASE" id="103053">
    <property type="entry name" value="M.Eco16443ORF6002P"/>
</dbReference>
<dbReference type="Gene3D" id="1.10.260.40">
    <property type="entry name" value="lambda repressor-like DNA-binding domains"/>
    <property type="match status" value="1"/>
</dbReference>
<evidence type="ECO:0000256" key="1">
    <source>
        <dbReference type="ARBA" id="ARBA00022603"/>
    </source>
</evidence>
<dbReference type="PROSITE" id="PS50943">
    <property type="entry name" value="HTH_CROC1"/>
    <property type="match status" value="1"/>
</dbReference>
<accession>A0A0C5B0U2</accession>
<dbReference type="Gene3D" id="3.90.120.30">
    <property type="match status" value="1"/>
</dbReference>
<evidence type="ECO:0000313" key="9">
    <source>
        <dbReference type="EMBL" id="AJL34555.1"/>
    </source>
</evidence>
<evidence type="ECO:0000256" key="4">
    <source>
        <dbReference type="ARBA" id="ARBA00022747"/>
    </source>
</evidence>
<dbReference type="InterPro" id="IPR018117">
    <property type="entry name" value="C5_DNA_meth_AS"/>
</dbReference>
<comment type="similarity">
    <text evidence="6 7">Belongs to the class I-like SAM-binding methyltransferase superfamily. C5-methyltransferase family.</text>
</comment>
<name>A0A0C5B0U2_ECOLX</name>
<dbReference type="NCBIfam" id="TIGR00675">
    <property type="entry name" value="dcm"/>
    <property type="match status" value="1"/>
</dbReference>
<dbReference type="SUPFAM" id="SSF53335">
    <property type="entry name" value="S-adenosyl-L-methionine-dependent methyltransferases"/>
    <property type="match status" value="1"/>
</dbReference>
<dbReference type="InterPro" id="IPR050750">
    <property type="entry name" value="C5-MTase"/>
</dbReference>
<keyword evidence="3 6" id="KW-0949">S-adenosyl-L-methionine</keyword>
<proteinExistence type="inferred from homology"/>
<dbReference type="AlphaFoldDB" id="A0A0C5B0U2"/>
<keyword evidence="9" id="KW-0614">Plasmid</keyword>
<comment type="catalytic activity">
    <reaction evidence="5 8">
        <text>a 2'-deoxycytidine in DNA + S-adenosyl-L-methionine = a 5-methyl-2'-deoxycytidine in DNA + S-adenosyl-L-homocysteine + H(+)</text>
        <dbReference type="Rhea" id="RHEA:13681"/>
        <dbReference type="Rhea" id="RHEA-COMP:11369"/>
        <dbReference type="Rhea" id="RHEA-COMP:11370"/>
        <dbReference type="ChEBI" id="CHEBI:15378"/>
        <dbReference type="ChEBI" id="CHEBI:57856"/>
        <dbReference type="ChEBI" id="CHEBI:59789"/>
        <dbReference type="ChEBI" id="CHEBI:85452"/>
        <dbReference type="ChEBI" id="CHEBI:85454"/>
        <dbReference type="EC" id="2.1.1.37"/>
    </reaction>
</comment>
<dbReference type="PANTHER" id="PTHR46098:SF1">
    <property type="entry name" value="TRNA (CYTOSINE(38)-C(5))-METHYLTRANSFERASE"/>
    <property type="match status" value="1"/>
</dbReference>
<dbReference type="SMART" id="SM00530">
    <property type="entry name" value="HTH_XRE"/>
    <property type="match status" value="1"/>
</dbReference>
<reference evidence="9" key="1">
    <citation type="submission" date="2014-07" db="EMBL/GenBank/DDBJ databases">
        <title>Complete sequence of probiotic Symbioflor2 E. coli strain G3/10 and draft sequences of Symbioflor2 strains G1/2, G4/9, G5, G6/7 and G8.</title>
        <authorList>
            <person name="Zschuettig A."/>
            <person name="Auerbach C."/>
            <person name="Eichhorn C."/>
            <person name="Blom J."/>
            <person name="Goesmann A."/>
            <person name="Jarek M."/>
            <person name="Scharfe M."/>
            <person name="Zimmermann K."/>
            <person name="Wassenaar T.M."/>
            <person name="Gunzer F."/>
        </authorList>
    </citation>
    <scope>NUCLEOTIDE SEQUENCE</scope>
    <source>
        <strain evidence="9">G3/10</strain>
        <plasmid evidence="9">pSYM2</plasmid>
    </source>
</reference>
<dbReference type="PROSITE" id="PS00094">
    <property type="entry name" value="C5_MTASE_1"/>
    <property type="match status" value="1"/>
</dbReference>